<evidence type="ECO:0000259" key="9">
    <source>
        <dbReference type="Pfam" id="PF04389"/>
    </source>
</evidence>
<feature type="region of interest" description="Disordered" evidence="7">
    <location>
        <begin position="546"/>
        <end position="625"/>
    </location>
</feature>
<evidence type="ECO:0000256" key="1">
    <source>
        <dbReference type="ARBA" id="ARBA00022438"/>
    </source>
</evidence>
<reference evidence="10" key="1">
    <citation type="submission" date="2021-02" db="EMBL/GenBank/DDBJ databases">
        <title>Genome sequence of Rhodospirillales sp. strain TMPK1 isolated from soil.</title>
        <authorList>
            <person name="Nakai R."/>
            <person name="Kusada H."/>
            <person name="Tamaki H."/>
        </authorList>
    </citation>
    <scope>NUCLEOTIDE SEQUENCE</scope>
    <source>
        <strain evidence="10">TMPK1</strain>
    </source>
</reference>
<keyword evidence="3" id="KW-0479">Metal-binding</keyword>
<dbReference type="CDD" id="cd04821">
    <property type="entry name" value="PA_M28_1_2"/>
    <property type="match status" value="1"/>
</dbReference>
<dbReference type="Gene3D" id="3.50.30.30">
    <property type="match status" value="1"/>
</dbReference>
<keyword evidence="4 8" id="KW-0732">Signal</keyword>
<evidence type="ECO:0000256" key="5">
    <source>
        <dbReference type="ARBA" id="ARBA00022801"/>
    </source>
</evidence>
<feature type="domain" description="Peptidase M28" evidence="9">
    <location>
        <begin position="306"/>
        <end position="514"/>
    </location>
</feature>
<evidence type="ECO:0000256" key="4">
    <source>
        <dbReference type="ARBA" id="ARBA00022729"/>
    </source>
</evidence>
<dbReference type="PANTHER" id="PTHR12147">
    <property type="entry name" value="METALLOPEPTIDASE M28 FAMILY MEMBER"/>
    <property type="match status" value="1"/>
</dbReference>
<feature type="compositionally biased region" description="Basic and acidic residues" evidence="7">
    <location>
        <begin position="546"/>
        <end position="563"/>
    </location>
</feature>
<protein>
    <recommendedName>
        <fullName evidence="9">Peptidase M28 domain-containing protein</fullName>
    </recommendedName>
</protein>
<evidence type="ECO:0000256" key="2">
    <source>
        <dbReference type="ARBA" id="ARBA00022670"/>
    </source>
</evidence>
<proteinExistence type="predicted"/>
<dbReference type="GO" id="GO:0004177">
    <property type="term" value="F:aminopeptidase activity"/>
    <property type="evidence" value="ECO:0007669"/>
    <property type="project" value="UniProtKB-KW"/>
</dbReference>
<dbReference type="InterPro" id="IPR046450">
    <property type="entry name" value="PA_dom_sf"/>
</dbReference>
<keyword evidence="2" id="KW-0645">Protease</keyword>
<sequence length="625" mass="68005">MRILVAVAFALLSAATAGAAQKKPAPPKQEPAPQVKLQAPADVLSQHVKILASDEFEGRAPGTPGEEKTVAYIAEQMKKAGLQPAGTNGGWYQEVPFVETRADQTAAMEVSTTRDTAKFQPRRDFIAWTKRTTGPTALLNAPLVFVGYGISAPERNWDDYARVDVRGKIVVVLVNDPGSADPKLFDGNAMTYYGRWTYKLEEAQRRGAAGALIVHETRAASYPWSVVVSSWGGAHLDIPQETSGATPMFAEGWITTGMAQQLFRLAGQDFDSRKAAAAQPGFRAVPLDARASIDLKPQTRSFTSRNVVGIVRGTERPDEALVYTAHWDHLGIGKENEIYHGALDNASGVAGLLSLAERFAHEKQKPKRSLIFLAVTGEESNLLGSAWYARHPVKPLATTVANLNMDVLGAIGPTRDIVVSGAGKVPDLETLLAKFAATQDRHVEGDAHPETGGFFRSDQFSFAKAGVPVLNARGGFDSREHGRAWGEEKRRDYTANRYHQPSDAWSADIDWRGAVQDLDLYYAIGNELADGKAWPRWSERAEFARIRSESDAQRGIKPPEVKQPEAAPSIEPKRPEIGAPTVRPFPNRTLPPEMMKPPEAKPAESKPPEPSVAKPAVPNSPLPPE</sequence>
<dbReference type="EMBL" id="BOPV01000001">
    <property type="protein sequence ID" value="GIL38710.1"/>
    <property type="molecule type" value="Genomic_DNA"/>
</dbReference>
<keyword evidence="6" id="KW-0862">Zinc</keyword>
<dbReference type="AlphaFoldDB" id="A0A8S8XBT4"/>
<evidence type="ECO:0000256" key="3">
    <source>
        <dbReference type="ARBA" id="ARBA00022723"/>
    </source>
</evidence>
<keyword evidence="11" id="KW-1185">Reference proteome</keyword>
<evidence type="ECO:0000256" key="8">
    <source>
        <dbReference type="SAM" id="SignalP"/>
    </source>
</evidence>
<comment type="caution">
    <text evidence="10">The sequence shown here is derived from an EMBL/GenBank/DDBJ whole genome shotgun (WGS) entry which is preliminary data.</text>
</comment>
<evidence type="ECO:0000313" key="10">
    <source>
        <dbReference type="EMBL" id="GIL38710.1"/>
    </source>
</evidence>
<evidence type="ECO:0000256" key="7">
    <source>
        <dbReference type="SAM" id="MobiDB-lite"/>
    </source>
</evidence>
<keyword evidence="5" id="KW-0378">Hydrolase</keyword>
<dbReference type="Gene3D" id="3.40.630.10">
    <property type="entry name" value="Zn peptidases"/>
    <property type="match status" value="2"/>
</dbReference>
<dbReference type="RefSeq" id="WP_420241763.1">
    <property type="nucleotide sequence ID" value="NZ_BOPV01000001.1"/>
</dbReference>
<gene>
    <name evidence="10" type="ORF">TMPK1_09470</name>
</gene>
<dbReference type="PANTHER" id="PTHR12147:SF56">
    <property type="entry name" value="AMINOPEPTIDASE YDR415C-RELATED"/>
    <property type="match status" value="1"/>
</dbReference>
<dbReference type="GO" id="GO:0046872">
    <property type="term" value="F:metal ion binding"/>
    <property type="evidence" value="ECO:0007669"/>
    <property type="project" value="UniProtKB-KW"/>
</dbReference>
<evidence type="ECO:0000313" key="11">
    <source>
        <dbReference type="Proteomes" id="UP000681075"/>
    </source>
</evidence>
<keyword evidence="1" id="KW-0031">Aminopeptidase</keyword>
<dbReference type="GO" id="GO:0006508">
    <property type="term" value="P:proteolysis"/>
    <property type="evidence" value="ECO:0007669"/>
    <property type="project" value="UniProtKB-KW"/>
</dbReference>
<name>A0A8S8XBT4_9PROT</name>
<dbReference type="SUPFAM" id="SSF53187">
    <property type="entry name" value="Zn-dependent exopeptidases"/>
    <property type="match status" value="1"/>
</dbReference>
<dbReference type="InterPro" id="IPR007484">
    <property type="entry name" value="Peptidase_M28"/>
</dbReference>
<dbReference type="InterPro" id="IPR045175">
    <property type="entry name" value="M28_fam"/>
</dbReference>
<feature type="signal peptide" evidence="8">
    <location>
        <begin position="1"/>
        <end position="19"/>
    </location>
</feature>
<organism evidence="10 11">
    <name type="scientific">Roseiterribacter gracilis</name>
    <dbReference type="NCBI Taxonomy" id="2812848"/>
    <lineage>
        <taxon>Bacteria</taxon>
        <taxon>Pseudomonadati</taxon>
        <taxon>Pseudomonadota</taxon>
        <taxon>Alphaproteobacteria</taxon>
        <taxon>Rhodospirillales</taxon>
        <taxon>Roseiterribacteraceae</taxon>
        <taxon>Roseiterribacter</taxon>
    </lineage>
</organism>
<evidence type="ECO:0000256" key="6">
    <source>
        <dbReference type="ARBA" id="ARBA00022833"/>
    </source>
</evidence>
<accession>A0A8S8XBT4</accession>
<dbReference type="SUPFAM" id="SSF52025">
    <property type="entry name" value="PA domain"/>
    <property type="match status" value="1"/>
</dbReference>
<feature type="compositionally biased region" description="Basic and acidic residues" evidence="7">
    <location>
        <begin position="596"/>
        <end position="607"/>
    </location>
</feature>
<dbReference type="Pfam" id="PF04389">
    <property type="entry name" value="Peptidase_M28"/>
    <property type="match status" value="1"/>
</dbReference>
<dbReference type="Proteomes" id="UP000681075">
    <property type="component" value="Unassembled WGS sequence"/>
</dbReference>
<feature type="chain" id="PRO_5035851470" description="Peptidase M28 domain-containing protein" evidence="8">
    <location>
        <begin position="20"/>
        <end position="625"/>
    </location>
</feature>
<dbReference type="GO" id="GO:0008235">
    <property type="term" value="F:metalloexopeptidase activity"/>
    <property type="evidence" value="ECO:0007669"/>
    <property type="project" value="InterPro"/>
</dbReference>